<evidence type="ECO:0000256" key="5">
    <source>
        <dbReference type="ARBA" id="ARBA00022786"/>
    </source>
</evidence>
<feature type="domain" description="HECT" evidence="9">
    <location>
        <begin position="512"/>
        <end position="853"/>
    </location>
</feature>
<sequence length="853" mass="96907">MVGISLRNLCRCVSLDRQNKKHKMKRAAASLDSVETSKRVHGGQTQSVSSSTSDHSTPYDGSSSSKSLQFFVRNSGGNNNTYVVHADTDDTVESVHEQIRKKTGMPVLEQGYLVYRGKKLQMDKTLEYYGIRRDSQLQLVGRLRSTEYPNTWKAVDRLVSTVWSLCRGEHHHDEYRFDVIHSVQMFIDSFKMRAENDARVSRHVQIFASAGAAALVMLFVSPIQGNKECAEKAIRLLVNPPEAVKKELHTHFVPIILEFCTLLYTKTSRENPLYISCRKTLLSILEAVHTHRSRCFNHAEGRVIVQGLSMFVSELGRKVVKGLESCITNSPQVAAVPLSDDVSDFVALSSPLCNVIEDGLSGMGHLPLCLIELHPCYTVELGSLYVIFLEMLVKSDECLKIMENRLGSGWSGQYLSILKALNTLSKIYEGAEEKVLSVLRSRQIALNALIRNSRRNDDPLWILEHKDLTSSECRRHLAMMLLPELKDEHLFQMLIDRDKLLAQSFEYLSKADAKHLLAGRLFIEFKNEEATGPGVAREWFCMVCQALCNPRIGLFLACPDDNRRFFPNPASDVDPLHLDYFRFCGRVFALSLVYKVQVGILFDRTFFLQLAGETVSLEDARDADPVFYSSCKKILEMDSDFLDSDALGLTFVTETEKLGCRTTVDLCPGGDSIALNSKNREAYVHLLIQHRFVNSVSDQVKEFAKGFSEILCDTSLLAFFFRSLEHEDLNRMLHGSDKAICVQDWKAHTDYNGYSKTDSQIIWFWKIVEAMSVEQRRVLLYFWTSVKYLPVEGFGGLQSRLYIYATHESHERLPSARTCFYRLCLPRYKSESKLQKSLQIITQEHLSCSFGIP</sequence>
<dbReference type="GO" id="GO:0005737">
    <property type="term" value="C:cytoplasm"/>
    <property type="evidence" value="ECO:0007669"/>
    <property type="project" value="TreeGrafter"/>
</dbReference>
<dbReference type="Gene3D" id="3.10.20.90">
    <property type="entry name" value="Phosphatidylinositol 3-kinase Catalytic Subunit, Chain A, domain 1"/>
    <property type="match status" value="1"/>
</dbReference>
<dbReference type="InterPro" id="IPR050409">
    <property type="entry name" value="E3_ubiq-protein_ligase"/>
</dbReference>
<dbReference type="Proteomes" id="UP001177140">
    <property type="component" value="Unassembled WGS sequence"/>
</dbReference>
<dbReference type="PROSITE" id="PS50053">
    <property type="entry name" value="UBIQUITIN_2"/>
    <property type="match status" value="1"/>
</dbReference>
<dbReference type="AlphaFoldDB" id="A0AA41V3T4"/>
<gene>
    <name evidence="10" type="ORF">MKW94_002131</name>
</gene>
<dbReference type="Pfam" id="PF00632">
    <property type="entry name" value="HECT"/>
    <property type="match status" value="1"/>
</dbReference>
<dbReference type="EMBL" id="JAJJMA010093792">
    <property type="protein sequence ID" value="MCL7029751.1"/>
    <property type="molecule type" value="Genomic_DNA"/>
</dbReference>
<dbReference type="InterPro" id="IPR000626">
    <property type="entry name" value="Ubiquitin-like_dom"/>
</dbReference>
<keyword evidence="4" id="KW-0808">Transferase</keyword>
<dbReference type="InterPro" id="IPR000569">
    <property type="entry name" value="HECT_dom"/>
</dbReference>
<dbReference type="PANTHER" id="PTHR11254">
    <property type="entry name" value="HECT DOMAIN UBIQUITIN-PROTEIN LIGASE"/>
    <property type="match status" value="1"/>
</dbReference>
<evidence type="ECO:0000313" key="10">
    <source>
        <dbReference type="EMBL" id="MCL7029751.1"/>
    </source>
</evidence>
<dbReference type="SUPFAM" id="SSF54236">
    <property type="entry name" value="Ubiquitin-like"/>
    <property type="match status" value="1"/>
</dbReference>
<accession>A0AA41V3T4</accession>
<keyword evidence="11" id="KW-1185">Reference proteome</keyword>
<dbReference type="SMART" id="SM00213">
    <property type="entry name" value="UBQ"/>
    <property type="match status" value="1"/>
</dbReference>
<dbReference type="EC" id="2.3.2.26" evidence="3"/>
<evidence type="ECO:0000259" key="8">
    <source>
        <dbReference type="PROSITE" id="PS50053"/>
    </source>
</evidence>
<feature type="region of interest" description="Disordered" evidence="7">
    <location>
        <begin position="21"/>
        <end position="61"/>
    </location>
</feature>
<feature type="active site" description="Glycyl thioester intermediate" evidence="6">
    <location>
        <position position="819"/>
    </location>
</feature>
<feature type="domain" description="Ubiquitin-like" evidence="8">
    <location>
        <begin position="68"/>
        <end position="146"/>
    </location>
</feature>
<name>A0AA41V3T4_PAPNU</name>
<evidence type="ECO:0000256" key="4">
    <source>
        <dbReference type="ARBA" id="ARBA00022679"/>
    </source>
</evidence>
<dbReference type="Gene3D" id="3.90.1750.10">
    <property type="entry name" value="Hect, E3 ligase catalytic domains"/>
    <property type="match status" value="1"/>
</dbReference>
<protein>
    <recommendedName>
        <fullName evidence="3">HECT-type E3 ubiquitin transferase</fullName>
        <ecNumber evidence="3">2.3.2.26</ecNumber>
    </recommendedName>
</protein>
<dbReference type="GO" id="GO:0061630">
    <property type="term" value="F:ubiquitin protein ligase activity"/>
    <property type="evidence" value="ECO:0007669"/>
    <property type="project" value="UniProtKB-EC"/>
</dbReference>
<dbReference type="CDD" id="cd00078">
    <property type="entry name" value="HECTc"/>
    <property type="match status" value="1"/>
</dbReference>
<dbReference type="Gene3D" id="3.30.2160.10">
    <property type="entry name" value="Hect, E3 ligase catalytic domain"/>
    <property type="match status" value="1"/>
</dbReference>
<reference evidence="10" key="1">
    <citation type="submission" date="2022-03" db="EMBL/GenBank/DDBJ databases">
        <title>A functionally conserved STORR gene fusion in Papaver species that diverged 16.8 million years ago.</title>
        <authorList>
            <person name="Catania T."/>
        </authorList>
    </citation>
    <scope>NUCLEOTIDE SEQUENCE</scope>
    <source>
        <strain evidence="10">S-191538</strain>
    </source>
</reference>
<proteinExistence type="predicted"/>
<comment type="pathway">
    <text evidence="2">Protein modification; protein ubiquitination.</text>
</comment>
<evidence type="ECO:0000313" key="11">
    <source>
        <dbReference type="Proteomes" id="UP001177140"/>
    </source>
</evidence>
<dbReference type="Gene3D" id="3.30.2410.10">
    <property type="entry name" value="Hect, E3 ligase catalytic domain"/>
    <property type="match status" value="1"/>
</dbReference>
<evidence type="ECO:0000259" key="9">
    <source>
        <dbReference type="PROSITE" id="PS50237"/>
    </source>
</evidence>
<dbReference type="FunFam" id="3.30.2410.10:FF:000020">
    <property type="entry name" value="E3 ubiquitin-protein ligase UPL5"/>
    <property type="match status" value="1"/>
</dbReference>
<evidence type="ECO:0000256" key="7">
    <source>
        <dbReference type="SAM" id="MobiDB-lite"/>
    </source>
</evidence>
<comment type="caution">
    <text evidence="10">The sequence shown here is derived from an EMBL/GenBank/DDBJ whole genome shotgun (WGS) entry which is preliminary data.</text>
</comment>
<dbReference type="InterPro" id="IPR035983">
    <property type="entry name" value="Hect_E3_ubiquitin_ligase"/>
</dbReference>
<keyword evidence="5 6" id="KW-0833">Ubl conjugation pathway</keyword>
<dbReference type="PANTHER" id="PTHR11254:SF424">
    <property type="entry name" value="E3 UBIQUITIN-PROTEIN LIGASE UPL5"/>
    <property type="match status" value="1"/>
</dbReference>
<dbReference type="Pfam" id="PF00240">
    <property type="entry name" value="ubiquitin"/>
    <property type="match status" value="1"/>
</dbReference>
<dbReference type="GO" id="GO:0000209">
    <property type="term" value="P:protein polyubiquitination"/>
    <property type="evidence" value="ECO:0007669"/>
    <property type="project" value="TreeGrafter"/>
</dbReference>
<evidence type="ECO:0000256" key="6">
    <source>
        <dbReference type="PROSITE-ProRule" id="PRU00104"/>
    </source>
</evidence>
<feature type="compositionally biased region" description="Low complexity" evidence="7">
    <location>
        <begin position="42"/>
        <end position="56"/>
    </location>
</feature>
<evidence type="ECO:0000256" key="3">
    <source>
        <dbReference type="ARBA" id="ARBA00012485"/>
    </source>
</evidence>
<evidence type="ECO:0000256" key="1">
    <source>
        <dbReference type="ARBA" id="ARBA00000885"/>
    </source>
</evidence>
<dbReference type="PROSITE" id="PS50237">
    <property type="entry name" value="HECT"/>
    <property type="match status" value="1"/>
</dbReference>
<comment type="catalytic activity">
    <reaction evidence="1">
        <text>S-ubiquitinyl-[E2 ubiquitin-conjugating enzyme]-L-cysteine + [acceptor protein]-L-lysine = [E2 ubiquitin-conjugating enzyme]-L-cysteine + N(6)-ubiquitinyl-[acceptor protein]-L-lysine.</text>
        <dbReference type="EC" id="2.3.2.26"/>
    </reaction>
</comment>
<dbReference type="SUPFAM" id="SSF56204">
    <property type="entry name" value="Hect, E3 ligase catalytic domain"/>
    <property type="match status" value="1"/>
</dbReference>
<organism evidence="10 11">
    <name type="scientific">Papaver nudicaule</name>
    <name type="common">Iceland poppy</name>
    <dbReference type="NCBI Taxonomy" id="74823"/>
    <lineage>
        <taxon>Eukaryota</taxon>
        <taxon>Viridiplantae</taxon>
        <taxon>Streptophyta</taxon>
        <taxon>Embryophyta</taxon>
        <taxon>Tracheophyta</taxon>
        <taxon>Spermatophyta</taxon>
        <taxon>Magnoliopsida</taxon>
        <taxon>Ranunculales</taxon>
        <taxon>Papaveraceae</taxon>
        <taxon>Papaveroideae</taxon>
        <taxon>Papaver</taxon>
    </lineage>
</organism>
<evidence type="ECO:0000256" key="2">
    <source>
        <dbReference type="ARBA" id="ARBA00004906"/>
    </source>
</evidence>
<dbReference type="InterPro" id="IPR029071">
    <property type="entry name" value="Ubiquitin-like_domsf"/>
</dbReference>
<dbReference type="SMART" id="SM00119">
    <property type="entry name" value="HECTc"/>
    <property type="match status" value="1"/>
</dbReference>
<dbReference type="GO" id="GO:0006511">
    <property type="term" value="P:ubiquitin-dependent protein catabolic process"/>
    <property type="evidence" value="ECO:0007669"/>
    <property type="project" value="TreeGrafter"/>
</dbReference>